<evidence type="ECO:0000256" key="1">
    <source>
        <dbReference type="ARBA" id="ARBA00004141"/>
    </source>
</evidence>
<feature type="transmembrane region" description="Helical" evidence="5">
    <location>
        <begin position="102"/>
        <end position="127"/>
    </location>
</feature>
<dbReference type="AlphaFoldDB" id="A0A1I1TB71"/>
<dbReference type="Pfam" id="PF05154">
    <property type="entry name" value="TM2"/>
    <property type="match status" value="1"/>
</dbReference>
<sequence length="137" mass="14709">MAVRHKNKTLTTLLALLLGGFGVHRFYLKGGTDRLGLLHLCSLPVTGILWGAVHPHPFYVILPMLLSYIVGFVEGLVIGLTPDDAWDALHNKGSGKTSRSNWLLALLLVLTVGVGAIALIGMIARVFDLLYTGGSYG</sequence>
<dbReference type="RefSeq" id="WP_091876258.1">
    <property type="nucleotide sequence ID" value="NZ_FOLD01000028.1"/>
</dbReference>
<reference evidence="8" key="1">
    <citation type="submission" date="2016-10" db="EMBL/GenBank/DDBJ databases">
        <authorList>
            <person name="Varghese N."/>
            <person name="Submissions S."/>
        </authorList>
    </citation>
    <scope>NUCLEOTIDE SEQUENCE [LARGE SCALE GENOMIC DNA]</scope>
    <source>
        <strain evidence="8">CGMCC 1.12041</strain>
    </source>
</reference>
<evidence type="ECO:0000259" key="6">
    <source>
        <dbReference type="Pfam" id="PF05154"/>
    </source>
</evidence>
<evidence type="ECO:0000256" key="3">
    <source>
        <dbReference type="ARBA" id="ARBA00022989"/>
    </source>
</evidence>
<dbReference type="InterPro" id="IPR007829">
    <property type="entry name" value="TM2"/>
</dbReference>
<evidence type="ECO:0000313" key="8">
    <source>
        <dbReference type="Proteomes" id="UP000198639"/>
    </source>
</evidence>
<keyword evidence="8" id="KW-1185">Reference proteome</keyword>
<name>A0A1I1TB71_9BURK</name>
<dbReference type="GO" id="GO:0016020">
    <property type="term" value="C:membrane"/>
    <property type="evidence" value="ECO:0007669"/>
    <property type="project" value="UniProtKB-SubCell"/>
</dbReference>
<evidence type="ECO:0000313" key="7">
    <source>
        <dbReference type="EMBL" id="SFD55839.1"/>
    </source>
</evidence>
<keyword evidence="4 5" id="KW-0472">Membrane</keyword>
<dbReference type="STRING" id="1164594.SAMN05216204_12854"/>
<feature type="transmembrane region" description="Helical" evidence="5">
    <location>
        <begin position="60"/>
        <end position="82"/>
    </location>
</feature>
<accession>A0A1I1TB71</accession>
<dbReference type="Proteomes" id="UP000198639">
    <property type="component" value="Unassembled WGS sequence"/>
</dbReference>
<gene>
    <name evidence="7" type="ORF">SAMN05216204_12854</name>
</gene>
<protein>
    <submittedName>
        <fullName evidence="7">TM2 domain-containing protein</fullName>
    </submittedName>
</protein>
<evidence type="ECO:0000256" key="4">
    <source>
        <dbReference type="ARBA" id="ARBA00023136"/>
    </source>
</evidence>
<evidence type="ECO:0000256" key="5">
    <source>
        <dbReference type="SAM" id="Phobius"/>
    </source>
</evidence>
<feature type="domain" description="TM2" evidence="6">
    <location>
        <begin position="5"/>
        <end position="50"/>
    </location>
</feature>
<dbReference type="EMBL" id="FOLD01000028">
    <property type="protein sequence ID" value="SFD55839.1"/>
    <property type="molecule type" value="Genomic_DNA"/>
</dbReference>
<proteinExistence type="predicted"/>
<evidence type="ECO:0000256" key="2">
    <source>
        <dbReference type="ARBA" id="ARBA00022692"/>
    </source>
</evidence>
<keyword evidence="2 5" id="KW-0812">Transmembrane</keyword>
<dbReference type="OrthoDB" id="8702870at2"/>
<organism evidence="7 8">
    <name type="scientific">Massilia yuzhufengensis</name>
    <dbReference type="NCBI Taxonomy" id="1164594"/>
    <lineage>
        <taxon>Bacteria</taxon>
        <taxon>Pseudomonadati</taxon>
        <taxon>Pseudomonadota</taxon>
        <taxon>Betaproteobacteria</taxon>
        <taxon>Burkholderiales</taxon>
        <taxon>Oxalobacteraceae</taxon>
        <taxon>Telluria group</taxon>
        <taxon>Massilia</taxon>
    </lineage>
</organism>
<feature type="transmembrane region" description="Helical" evidence="5">
    <location>
        <begin position="35"/>
        <end position="53"/>
    </location>
</feature>
<comment type="subcellular location">
    <subcellularLocation>
        <location evidence="1">Membrane</location>
        <topology evidence="1">Multi-pass membrane protein</topology>
    </subcellularLocation>
</comment>
<keyword evidence="3 5" id="KW-1133">Transmembrane helix</keyword>